<dbReference type="RefSeq" id="WP_253649302.1">
    <property type="nucleotide sequence ID" value="NZ_VTXO01000001.1"/>
</dbReference>
<name>A0AAE5GM15_9VIBR</name>
<comment type="caution">
    <text evidence="1">The sequence shown here is derived from an EMBL/GenBank/DDBJ whole genome shotgun (WGS) entry which is preliminary data.</text>
</comment>
<dbReference type="AlphaFoldDB" id="A0AAE5GM15"/>
<dbReference type="EMBL" id="VTXO01000001">
    <property type="protein sequence ID" value="NOI79257.1"/>
    <property type="molecule type" value="Genomic_DNA"/>
</dbReference>
<dbReference type="Proteomes" id="UP000572722">
    <property type="component" value="Unassembled WGS sequence"/>
</dbReference>
<gene>
    <name evidence="1" type="ORF">F0237_01195</name>
</gene>
<reference evidence="1 2" key="1">
    <citation type="submission" date="2019-08" db="EMBL/GenBank/DDBJ databases">
        <title>Draft genome sequencing and comparative genomics of hatchery-associated Vibrios.</title>
        <authorList>
            <person name="Kehlet-Delgado H."/>
            <person name="Mueller R.S."/>
        </authorList>
    </citation>
    <scope>NUCLEOTIDE SEQUENCE [LARGE SCALE GENOMIC DNA]</scope>
    <source>
        <strain evidence="1 2">01-65-5-1</strain>
    </source>
</reference>
<proteinExistence type="predicted"/>
<evidence type="ECO:0000313" key="1">
    <source>
        <dbReference type="EMBL" id="NOI79257.1"/>
    </source>
</evidence>
<accession>A0AAE5GM15</accession>
<protein>
    <submittedName>
        <fullName evidence="1">Uncharacterized protein</fullName>
    </submittedName>
</protein>
<sequence>MSEAGSRIQLEACMDIQYISSVTGKGIDMSKEKQLFQSVLDVIIDGVALSTAGENRAQAGVYLMGLVVADNQGRFDAEKAKAIQAIIEMAAEVESLN</sequence>
<evidence type="ECO:0000313" key="2">
    <source>
        <dbReference type="Proteomes" id="UP000572722"/>
    </source>
</evidence>
<organism evidence="1 2">
    <name type="scientific">Vibrio tubiashii</name>
    <dbReference type="NCBI Taxonomy" id="29498"/>
    <lineage>
        <taxon>Bacteria</taxon>
        <taxon>Pseudomonadati</taxon>
        <taxon>Pseudomonadota</taxon>
        <taxon>Gammaproteobacteria</taxon>
        <taxon>Vibrionales</taxon>
        <taxon>Vibrionaceae</taxon>
        <taxon>Vibrio</taxon>
        <taxon>Vibrio oreintalis group</taxon>
    </lineage>
</organism>